<reference evidence="1" key="1">
    <citation type="submission" date="2023-03" db="EMBL/GenBank/DDBJ databases">
        <title>Massive genome expansion in bonnet fungi (Mycena s.s.) driven by repeated elements and novel gene families across ecological guilds.</title>
        <authorList>
            <consortium name="Lawrence Berkeley National Laboratory"/>
            <person name="Harder C.B."/>
            <person name="Miyauchi S."/>
            <person name="Viragh M."/>
            <person name="Kuo A."/>
            <person name="Thoen E."/>
            <person name="Andreopoulos B."/>
            <person name="Lu D."/>
            <person name="Skrede I."/>
            <person name="Drula E."/>
            <person name="Henrissat B."/>
            <person name="Morin E."/>
            <person name="Kohler A."/>
            <person name="Barry K."/>
            <person name="LaButti K."/>
            <person name="Morin E."/>
            <person name="Salamov A."/>
            <person name="Lipzen A."/>
            <person name="Mereny Z."/>
            <person name="Hegedus B."/>
            <person name="Baldrian P."/>
            <person name="Stursova M."/>
            <person name="Weitz H."/>
            <person name="Taylor A."/>
            <person name="Grigoriev I.V."/>
            <person name="Nagy L.G."/>
            <person name="Martin F."/>
            <person name="Kauserud H."/>
        </authorList>
    </citation>
    <scope>NUCLEOTIDE SEQUENCE</scope>
    <source>
        <strain evidence="1">9284</strain>
    </source>
</reference>
<evidence type="ECO:0000313" key="1">
    <source>
        <dbReference type="EMBL" id="KAJ7619645.1"/>
    </source>
</evidence>
<accession>A0AAD7FET3</accession>
<protein>
    <recommendedName>
        <fullName evidence="3">F-box domain-containing protein</fullName>
    </recommendedName>
</protein>
<keyword evidence="2" id="KW-1185">Reference proteome</keyword>
<dbReference type="AlphaFoldDB" id="A0AAD7FET3"/>
<name>A0AAD7FET3_9AGAR</name>
<proteinExistence type="predicted"/>
<evidence type="ECO:0008006" key="3">
    <source>
        <dbReference type="Google" id="ProtNLM"/>
    </source>
</evidence>
<sequence length="244" mass="27205">MDTHRARMCITVWLPNEVLTEIIQNALKADQARLCRVCKLLHALALPILNRDVTLRPDSLELQDPEAFCSSIIQSPIRADSVHSVTLINRSSYSVRTKELIIECLQVMQRLDHLCIDDSRPELVARLHGDDTRIADGTLLPKLQFYRGPIRFLRCFSAHSLIAVRTVWNAPAPSLVELLAAQTGPNVALDIDFMSETEVVGILVRLSTHMPHLKKLKLRCGDRNSVAAAVSDTAKPNHNVPTAI</sequence>
<organism evidence="1 2">
    <name type="scientific">Roridomyces roridus</name>
    <dbReference type="NCBI Taxonomy" id="1738132"/>
    <lineage>
        <taxon>Eukaryota</taxon>
        <taxon>Fungi</taxon>
        <taxon>Dikarya</taxon>
        <taxon>Basidiomycota</taxon>
        <taxon>Agaricomycotina</taxon>
        <taxon>Agaricomycetes</taxon>
        <taxon>Agaricomycetidae</taxon>
        <taxon>Agaricales</taxon>
        <taxon>Marasmiineae</taxon>
        <taxon>Mycenaceae</taxon>
        <taxon>Roridomyces</taxon>
    </lineage>
</organism>
<dbReference type="EMBL" id="JARKIF010000018">
    <property type="protein sequence ID" value="KAJ7619645.1"/>
    <property type="molecule type" value="Genomic_DNA"/>
</dbReference>
<comment type="caution">
    <text evidence="1">The sequence shown here is derived from an EMBL/GenBank/DDBJ whole genome shotgun (WGS) entry which is preliminary data.</text>
</comment>
<evidence type="ECO:0000313" key="2">
    <source>
        <dbReference type="Proteomes" id="UP001221142"/>
    </source>
</evidence>
<gene>
    <name evidence="1" type="ORF">FB45DRAFT_162164</name>
</gene>
<dbReference type="Proteomes" id="UP001221142">
    <property type="component" value="Unassembled WGS sequence"/>
</dbReference>